<keyword evidence="2" id="KW-1185">Reference proteome</keyword>
<organism evidence="1 2">
    <name type="scientific">Streptomyces physcomitrii</name>
    <dbReference type="NCBI Taxonomy" id="2724184"/>
    <lineage>
        <taxon>Bacteria</taxon>
        <taxon>Bacillati</taxon>
        <taxon>Actinomycetota</taxon>
        <taxon>Actinomycetes</taxon>
        <taxon>Kitasatosporales</taxon>
        <taxon>Streptomycetaceae</taxon>
        <taxon>Streptomyces</taxon>
    </lineage>
</organism>
<proteinExistence type="predicted"/>
<comment type="caution">
    <text evidence="1">The sequence shown here is derived from an EMBL/GenBank/DDBJ whole genome shotgun (WGS) entry which is preliminary data.</text>
</comment>
<reference evidence="1 2" key="1">
    <citation type="submission" date="2020-04" db="EMBL/GenBank/DDBJ databases">
        <title>Phylogenetic Diversity and Antibacterial Activity against Ralstonia solanacearum of Endophytic Actinomycete Isolated from Moss.</title>
        <authorList>
            <person name="Zhuang X."/>
        </authorList>
    </citation>
    <scope>NUCLEOTIDE SEQUENCE [LARGE SCALE GENOMIC DNA]</scope>
    <source>
        <strain evidence="1 2">LD120</strain>
    </source>
</reference>
<gene>
    <name evidence="1" type="ORF">HFV08_02870</name>
</gene>
<accession>A0ABX1GVU3</accession>
<evidence type="ECO:0000313" key="1">
    <source>
        <dbReference type="EMBL" id="NKI40211.1"/>
    </source>
</evidence>
<name>A0ABX1GVU3_9ACTN</name>
<dbReference type="RefSeq" id="WP_168535439.1">
    <property type="nucleotide sequence ID" value="NZ_JAAWWP010000001.1"/>
</dbReference>
<evidence type="ECO:0000313" key="2">
    <source>
        <dbReference type="Proteomes" id="UP000772196"/>
    </source>
</evidence>
<dbReference type="Proteomes" id="UP000772196">
    <property type="component" value="Unassembled WGS sequence"/>
</dbReference>
<protein>
    <submittedName>
        <fullName evidence="1">Uncharacterized protein</fullName>
    </submittedName>
</protein>
<sequence>MTPRTERPTMTNAHLQDLANQAADAIRSLNHATQNAKGELNYPSDAYTLVASLAQLTQRLPQSFEQISRFLGALAKTGAVTADHGAPDDHLAEARSGLASAVLIAQTLTDRLDRAHSALGPLGYDIGSE</sequence>
<dbReference type="EMBL" id="JAAWWP010000001">
    <property type="protein sequence ID" value="NKI40211.1"/>
    <property type="molecule type" value="Genomic_DNA"/>
</dbReference>